<evidence type="ECO:0000313" key="1">
    <source>
        <dbReference type="EMBL" id="ETV84921.1"/>
    </source>
</evidence>
<dbReference type="EMBL" id="KI913118">
    <property type="protein sequence ID" value="ETV84921.1"/>
    <property type="molecule type" value="Genomic_DNA"/>
</dbReference>
<gene>
    <name evidence="1" type="ORF">H257_02818</name>
</gene>
<reference evidence="1" key="1">
    <citation type="submission" date="2013-12" db="EMBL/GenBank/DDBJ databases">
        <title>The Genome Sequence of Aphanomyces astaci APO3.</title>
        <authorList>
            <consortium name="The Broad Institute Genomics Platform"/>
            <person name="Russ C."/>
            <person name="Tyler B."/>
            <person name="van West P."/>
            <person name="Dieguez-Uribeondo J."/>
            <person name="Young S.K."/>
            <person name="Zeng Q."/>
            <person name="Gargeya S."/>
            <person name="Fitzgerald M."/>
            <person name="Abouelleil A."/>
            <person name="Alvarado L."/>
            <person name="Chapman S.B."/>
            <person name="Gainer-Dewar J."/>
            <person name="Goldberg J."/>
            <person name="Griggs A."/>
            <person name="Gujja S."/>
            <person name="Hansen M."/>
            <person name="Howarth C."/>
            <person name="Imamovic A."/>
            <person name="Ireland A."/>
            <person name="Larimer J."/>
            <person name="McCowan C."/>
            <person name="Murphy C."/>
            <person name="Pearson M."/>
            <person name="Poon T.W."/>
            <person name="Priest M."/>
            <person name="Roberts A."/>
            <person name="Saif S."/>
            <person name="Shea T."/>
            <person name="Sykes S."/>
            <person name="Wortman J."/>
            <person name="Nusbaum C."/>
            <person name="Birren B."/>
        </authorList>
    </citation>
    <scope>NUCLEOTIDE SEQUENCE [LARGE SCALE GENOMIC DNA]</scope>
    <source>
        <strain evidence="1">APO3</strain>
    </source>
</reference>
<sequence length="245" mass="26361">MKHLLGKRGRGSHGFHGHGHGLHVRAVHFFLGFQDRDHVVEVALRAQATSGVMGQHDGHLDAQHTLAHQHVADGGVDVLLVGVTSLDHESFLELHGLGTLRAQLTRHDHFATLGTGFEHEAQHTHGGAAHGEAAQKLVLEGFGLSLRTQTAVGHAFGVEFHGAVGKVETLLHDRRQFADALALFAEHFLRLGGADDDFGAERGHAHFDAGIPIFSQLALQQLVEFGEEDTVGDELSLLGNVKGHL</sequence>
<name>W4H017_APHAT</name>
<dbReference type="OrthoDB" id="8044437at2759"/>
<dbReference type="RefSeq" id="XP_009824939.1">
    <property type="nucleotide sequence ID" value="XM_009826637.1"/>
</dbReference>
<dbReference type="GeneID" id="20804814"/>
<organism evidence="1">
    <name type="scientific">Aphanomyces astaci</name>
    <name type="common">Crayfish plague agent</name>
    <dbReference type="NCBI Taxonomy" id="112090"/>
    <lineage>
        <taxon>Eukaryota</taxon>
        <taxon>Sar</taxon>
        <taxon>Stramenopiles</taxon>
        <taxon>Oomycota</taxon>
        <taxon>Saprolegniomycetes</taxon>
        <taxon>Saprolegniales</taxon>
        <taxon>Verrucalvaceae</taxon>
        <taxon>Aphanomyces</taxon>
    </lineage>
</organism>
<protein>
    <submittedName>
        <fullName evidence="1">Uncharacterized protein</fullName>
    </submittedName>
</protein>
<dbReference type="AlphaFoldDB" id="W4H017"/>
<proteinExistence type="predicted"/>
<accession>W4H017</accession>
<dbReference type="VEuPathDB" id="FungiDB:H257_02818"/>